<accession>A0A1L3KI61</accession>
<proteinExistence type="predicted"/>
<reference evidence="1" key="1">
    <citation type="journal article" date="2016" name="Nature">
        <title>Redefining the invertebrate RNA virosphere.</title>
        <authorList>
            <person name="Shi M."/>
            <person name="Lin X.D."/>
            <person name="Tian J.H."/>
            <person name="Chen L.J."/>
            <person name="Chen X."/>
            <person name="Li C.X."/>
            <person name="Qin X.C."/>
            <person name="Li J."/>
            <person name="Cao J.P."/>
            <person name="Eden J.S."/>
            <person name="Buchmann J."/>
            <person name="Wang W."/>
            <person name="Xu J."/>
            <person name="Holmes E.C."/>
            <person name="Zhang Y.Z."/>
        </authorList>
    </citation>
    <scope>NUCLEOTIDE SEQUENCE</scope>
    <source>
        <strain evidence="1">BHTH16058</strain>
    </source>
</reference>
<evidence type="ECO:0008006" key="2">
    <source>
        <dbReference type="Google" id="ProtNLM"/>
    </source>
</evidence>
<evidence type="ECO:0000313" key="1">
    <source>
        <dbReference type="EMBL" id="APG77026.1"/>
    </source>
</evidence>
<dbReference type="EMBL" id="KX883484">
    <property type="protein sequence ID" value="APG77026.1"/>
    <property type="molecule type" value="Genomic_RNA"/>
</dbReference>
<organism evidence="1">
    <name type="scientific">Beihai levi-like virus 11</name>
    <dbReference type="NCBI Taxonomy" id="1922396"/>
    <lineage>
        <taxon>Viruses</taxon>
        <taxon>Riboviria</taxon>
    </lineage>
</organism>
<protein>
    <recommendedName>
        <fullName evidence="2">Maturation protein</fullName>
    </recommendedName>
</protein>
<sequence length="380" mass="42367">MTVRSRSSVDFTTGTRVQRWDGVTQTNTYTSSNESCEDVVLEGDNHPLTINKSRRKGGLINGNELSNRTGYNWYSWPCTFQVANSWSYTHNSISAPNTDTAYATETLKRTNPSRASVDLGVTIAEMKEIPSLIKDGYALAKDKLPSKWQKASVAGLRKVAKANLIVQFGIMPMIGDAQKLFIFRDLVDQRVRELKRLQERGLRRTVTLWEGENISTRPSELVQSQGVSLRCDLTKTTKMTVRGHVRWRTSSSFPESESELVSRAKSAVLGETVDVSTLYELMPWSWFIDWFSSLGDYISANRNLVGAIPDTPRIMKHTQSIITSKNHTTSNNGQVTLTPFDNTVDSKTRRLVSAGLSAHLPFLDGRQASILGSLAVLKGL</sequence>
<name>A0A1L3KI61_9VIRU</name>